<name>A0A419W184_9EURY</name>
<proteinExistence type="inferred from homology"/>
<dbReference type="OrthoDB" id="6837at2157"/>
<dbReference type="InterPro" id="IPR029061">
    <property type="entry name" value="THDP-binding"/>
</dbReference>
<keyword evidence="3 4" id="KW-0786">Thiamine pyrophosphate</keyword>
<dbReference type="CDD" id="cd07035">
    <property type="entry name" value="TPP_PYR_POX_like"/>
    <property type="match status" value="1"/>
</dbReference>
<evidence type="ECO:0000256" key="3">
    <source>
        <dbReference type="ARBA" id="ARBA00023052"/>
    </source>
</evidence>
<evidence type="ECO:0000256" key="1">
    <source>
        <dbReference type="ARBA" id="ARBA00001964"/>
    </source>
</evidence>
<feature type="domain" description="Thiamine pyrophosphate enzyme central" evidence="6">
    <location>
        <begin position="199"/>
        <end position="330"/>
    </location>
</feature>
<organism evidence="9 10">
    <name type="scientific">Halopiger aswanensis</name>
    <dbReference type="NCBI Taxonomy" id="148449"/>
    <lineage>
        <taxon>Archaea</taxon>
        <taxon>Methanobacteriati</taxon>
        <taxon>Methanobacteriota</taxon>
        <taxon>Stenosarchaea group</taxon>
        <taxon>Halobacteria</taxon>
        <taxon>Halobacteriales</taxon>
        <taxon>Natrialbaceae</taxon>
        <taxon>Halopiger</taxon>
    </lineage>
</organism>
<gene>
    <name evidence="9" type="ORF">ATJ93_4048</name>
</gene>
<dbReference type="GO" id="GO:0003984">
    <property type="term" value="F:acetolactate synthase activity"/>
    <property type="evidence" value="ECO:0007669"/>
    <property type="project" value="TreeGrafter"/>
</dbReference>
<dbReference type="GO" id="GO:0005948">
    <property type="term" value="C:acetolactate synthase complex"/>
    <property type="evidence" value="ECO:0007669"/>
    <property type="project" value="TreeGrafter"/>
</dbReference>
<dbReference type="Gene3D" id="3.40.50.970">
    <property type="match status" value="2"/>
</dbReference>
<comment type="similarity">
    <text evidence="2 4">Belongs to the TPP enzyme family.</text>
</comment>
<sequence length="574" mass="61779">MTDQDDPSGRARPGSEQLYDALVDAGIDLLVGLPGTQTLPLDRTVERRDDIRYVMARHETAIPHVAWGYYEAGGGVAATLTVPGPGDTNAMHGLKNALEDRVPLVHVAADADPEDRGKGPIHEIEPDTFDNVVKENISIERPLEFHRAVRSGIETALTPPRGPVRLGVPKSLLKGEFRSPRVTVDPPVSRFEGDAEYRTAARLLAEAERPVVYLGVGARRTCDPVAVRDLVERLNAPVVASYKGKGVFPEDDPRWLGVTGSHLPAGARRTLEAADVVLALGARFDGVTTDHWSISFGETLVHASADPAWIDNAYEADVAIVEDAGTAVERIRDGLESRSESDSPAADADDGWDGRKIGDRVQSEYEVHLRDRSLLADEEPVATAGVLRTLREALPRETVVTTDIGGFRLWAKQNFAAYEPEGYISAGSWAGMGVGVPAAIGAKFAQPDRAVVALTGDGGAMMCLQELHTAAADDLDVLVICFNNADYGIISKSPEIDQYTEGHRFDWSSPDFPAIAEGFGCRGRTVRTLAGLEEAVDDALSRDGPELIDVRVDQDEPTAGAAAEYDSELPIRDG</sequence>
<dbReference type="GO" id="GO:0009097">
    <property type="term" value="P:isoleucine biosynthetic process"/>
    <property type="evidence" value="ECO:0007669"/>
    <property type="project" value="TreeGrafter"/>
</dbReference>
<protein>
    <submittedName>
        <fullName evidence="9">Acetolactate synthase-1/2/3 large subunit</fullName>
    </submittedName>
</protein>
<dbReference type="Pfam" id="PF02775">
    <property type="entry name" value="TPP_enzyme_C"/>
    <property type="match status" value="1"/>
</dbReference>
<feature type="region of interest" description="Disordered" evidence="5">
    <location>
        <begin position="334"/>
        <end position="355"/>
    </location>
</feature>
<evidence type="ECO:0000313" key="9">
    <source>
        <dbReference type="EMBL" id="RKD89219.1"/>
    </source>
</evidence>
<dbReference type="Pfam" id="PF02776">
    <property type="entry name" value="TPP_enzyme_N"/>
    <property type="match status" value="1"/>
</dbReference>
<dbReference type="RefSeq" id="WP_120246363.1">
    <property type="nucleotide sequence ID" value="NZ_RAPO01000004.1"/>
</dbReference>
<evidence type="ECO:0000256" key="4">
    <source>
        <dbReference type="RuleBase" id="RU362132"/>
    </source>
</evidence>
<feature type="domain" description="Thiamine pyrophosphate enzyme TPP-binding" evidence="7">
    <location>
        <begin position="403"/>
        <end position="550"/>
    </location>
</feature>
<accession>A0A419W184</accession>
<dbReference type="GO" id="GO:0030976">
    <property type="term" value="F:thiamine pyrophosphate binding"/>
    <property type="evidence" value="ECO:0007669"/>
    <property type="project" value="InterPro"/>
</dbReference>
<dbReference type="CDD" id="cd00568">
    <property type="entry name" value="TPP_enzymes"/>
    <property type="match status" value="1"/>
</dbReference>
<dbReference type="PROSITE" id="PS00187">
    <property type="entry name" value="TPP_ENZYMES"/>
    <property type="match status" value="1"/>
</dbReference>
<comment type="caution">
    <text evidence="9">The sequence shown here is derived from an EMBL/GenBank/DDBJ whole genome shotgun (WGS) entry which is preliminary data.</text>
</comment>
<dbReference type="InterPro" id="IPR045229">
    <property type="entry name" value="TPP_enz"/>
</dbReference>
<dbReference type="Proteomes" id="UP000283805">
    <property type="component" value="Unassembled WGS sequence"/>
</dbReference>
<evidence type="ECO:0000256" key="5">
    <source>
        <dbReference type="SAM" id="MobiDB-lite"/>
    </source>
</evidence>
<dbReference type="InterPro" id="IPR011766">
    <property type="entry name" value="TPP_enzyme_TPP-bd"/>
</dbReference>
<dbReference type="InterPro" id="IPR012001">
    <property type="entry name" value="Thiamin_PyroP_enz_TPP-bd_dom"/>
</dbReference>
<dbReference type="SUPFAM" id="SSF52518">
    <property type="entry name" value="Thiamin diphosphate-binding fold (THDP-binding)"/>
    <property type="match status" value="2"/>
</dbReference>
<reference evidence="9 10" key="1">
    <citation type="submission" date="2018-09" db="EMBL/GenBank/DDBJ databases">
        <title>Genomic Encyclopedia of Archaeal and Bacterial Type Strains, Phase II (KMG-II): from individual species to whole genera.</title>
        <authorList>
            <person name="Goeker M."/>
        </authorList>
    </citation>
    <scope>NUCLEOTIDE SEQUENCE [LARGE SCALE GENOMIC DNA]</scope>
    <source>
        <strain evidence="9 10">DSM 13151</strain>
    </source>
</reference>
<dbReference type="GO" id="GO:0044272">
    <property type="term" value="P:sulfur compound biosynthetic process"/>
    <property type="evidence" value="ECO:0007669"/>
    <property type="project" value="UniProtKB-ARBA"/>
</dbReference>
<dbReference type="EMBL" id="RAPO01000004">
    <property type="protein sequence ID" value="RKD89219.1"/>
    <property type="molecule type" value="Genomic_DNA"/>
</dbReference>
<evidence type="ECO:0000259" key="8">
    <source>
        <dbReference type="Pfam" id="PF02776"/>
    </source>
</evidence>
<dbReference type="GO" id="GO:0050660">
    <property type="term" value="F:flavin adenine dinucleotide binding"/>
    <property type="evidence" value="ECO:0007669"/>
    <property type="project" value="TreeGrafter"/>
</dbReference>
<evidence type="ECO:0000256" key="2">
    <source>
        <dbReference type="ARBA" id="ARBA00007812"/>
    </source>
</evidence>
<dbReference type="InterPro" id="IPR029035">
    <property type="entry name" value="DHS-like_NAD/FAD-binding_dom"/>
</dbReference>
<dbReference type="SUPFAM" id="SSF52467">
    <property type="entry name" value="DHS-like NAD/FAD-binding domain"/>
    <property type="match status" value="1"/>
</dbReference>
<evidence type="ECO:0000313" key="10">
    <source>
        <dbReference type="Proteomes" id="UP000283805"/>
    </source>
</evidence>
<feature type="region of interest" description="Disordered" evidence="5">
    <location>
        <begin position="552"/>
        <end position="574"/>
    </location>
</feature>
<dbReference type="Pfam" id="PF00205">
    <property type="entry name" value="TPP_enzyme_M"/>
    <property type="match status" value="1"/>
</dbReference>
<evidence type="ECO:0000259" key="7">
    <source>
        <dbReference type="Pfam" id="PF02775"/>
    </source>
</evidence>
<dbReference type="Gene3D" id="3.40.50.1220">
    <property type="entry name" value="TPP-binding domain"/>
    <property type="match status" value="1"/>
</dbReference>
<comment type="cofactor">
    <cofactor evidence="1">
        <name>thiamine diphosphate</name>
        <dbReference type="ChEBI" id="CHEBI:58937"/>
    </cofactor>
</comment>
<dbReference type="InterPro" id="IPR000399">
    <property type="entry name" value="TPP-bd_CS"/>
</dbReference>
<dbReference type="GO" id="GO:0000287">
    <property type="term" value="F:magnesium ion binding"/>
    <property type="evidence" value="ECO:0007669"/>
    <property type="project" value="InterPro"/>
</dbReference>
<dbReference type="PANTHER" id="PTHR18968:SF13">
    <property type="entry name" value="ACETOLACTATE SYNTHASE CATALYTIC SUBUNIT, MITOCHONDRIAL"/>
    <property type="match status" value="1"/>
</dbReference>
<dbReference type="PANTHER" id="PTHR18968">
    <property type="entry name" value="THIAMINE PYROPHOSPHATE ENZYMES"/>
    <property type="match status" value="1"/>
</dbReference>
<feature type="domain" description="Thiamine pyrophosphate enzyme N-terminal TPP-binding" evidence="8">
    <location>
        <begin position="14"/>
        <end position="124"/>
    </location>
</feature>
<keyword evidence="10" id="KW-1185">Reference proteome</keyword>
<dbReference type="AlphaFoldDB" id="A0A419W184"/>
<dbReference type="InterPro" id="IPR012000">
    <property type="entry name" value="Thiamin_PyroP_enz_cen_dom"/>
</dbReference>
<dbReference type="GO" id="GO:0009099">
    <property type="term" value="P:L-valine biosynthetic process"/>
    <property type="evidence" value="ECO:0007669"/>
    <property type="project" value="TreeGrafter"/>
</dbReference>
<evidence type="ECO:0000259" key="6">
    <source>
        <dbReference type="Pfam" id="PF00205"/>
    </source>
</evidence>